<dbReference type="SUPFAM" id="SSF47413">
    <property type="entry name" value="lambda repressor-like DNA-binding domains"/>
    <property type="match status" value="1"/>
</dbReference>
<comment type="caution">
    <text evidence="5">The sequence shown here is derived from an EMBL/GenBank/DDBJ whole genome shotgun (WGS) entry which is preliminary data.</text>
</comment>
<protein>
    <recommendedName>
        <fullName evidence="3">Cyanate hydratase</fullName>
        <shortName evidence="3">Cyanase</shortName>
        <ecNumber evidence="3">4.2.1.104</ecNumber>
    </recommendedName>
    <alternativeName>
        <fullName evidence="3">Cyanate hydrolase</fullName>
    </alternativeName>
    <alternativeName>
        <fullName evidence="3">Cyanate lyase</fullName>
    </alternativeName>
</protein>
<evidence type="ECO:0000256" key="1">
    <source>
        <dbReference type="ARBA" id="ARBA00003561"/>
    </source>
</evidence>
<evidence type="ECO:0000259" key="4">
    <source>
        <dbReference type="SMART" id="SM01116"/>
    </source>
</evidence>
<feature type="active site" evidence="3">
    <location>
        <position position="105"/>
    </location>
</feature>
<name>A0ABD2KL69_HETSC</name>
<dbReference type="SMART" id="SM01116">
    <property type="entry name" value="Cyanate_lyase"/>
    <property type="match status" value="1"/>
</dbReference>
<dbReference type="AlphaFoldDB" id="A0ABD2KL69"/>
<dbReference type="CDD" id="cd00559">
    <property type="entry name" value="Cyanase_C"/>
    <property type="match status" value="1"/>
</dbReference>
<dbReference type="NCBIfam" id="NF002773">
    <property type="entry name" value="PRK02866.1"/>
    <property type="match status" value="1"/>
</dbReference>
<evidence type="ECO:0000256" key="2">
    <source>
        <dbReference type="ARBA" id="ARBA00023239"/>
    </source>
</evidence>
<reference evidence="5 6" key="1">
    <citation type="submission" date="2024-10" db="EMBL/GenBank/DDBJ databases">
        <authorList>
            <person name="Kim D."/>
        </authorList>
    </citation>
    <scope>NUCLEOTIDE SEQUENCE [LARGE SCALE GENOMIC DNA]</scope>
    <source>
        <strain evidence="5">Taebaek</strain>
    </source>
</reference>
<dbReference type="GO" id="GO:0008824">
    <property type="term" value="F:cyanate hydratase activity"/>
    <property type="evidence" value="ECO:0007669"/>
    <property type="project" value="UniProtKB-UniRule"/>
</dbReference>
<dbReference type="PRINTS" id="PR01693">
    <property type="entry name" value="CYANASE"/>
</dbReference>
<dbReference type="Pfam" id="PF02560">
    <property type="entry name" value="Cyanate_lyase"/>
    <property type="match status" value="1"/>
</dbReference>
<dbReference type="InterPro" id="IPR008076">
    <property type="entry name" value="Cyanase"/>
</dbReference>
<gene>
    <name evidence="5" type="ORF">niasHS_000307</name>
</gene>
<dbReference type="PANTHER" id="PTHR34186">
    <property type="entry name" value="CYANATE HYDRATASE"/>
    <property type="match status" value="1"/>
</dbReference>
<dbReference type="InterPro" id="IPR003712">
    <property type="entry name" value="Cyanate_lyase_C"/>
</dbReference>
<sequence>MESDPSVPYADGLPNRTINSRNDVTQLIAQQKIRLGLRWADIAAEIGLSKEWTTAACLGQMQMNEEEAEKVVRIFQLPSVAKLWLQTAPSKGSTIVPPSDPLLYRFNEVLSVYGPALKELVHEEFGDGIMSAIDFKVDVQREEDAERGDRVRIVWSGKFLPYCRF</sequence>
<comment type="function">
    <text evidence="1 3">Catalyzes the reaction of cyanate with bicarbonate to produce ammonia and carbon dioxide.</text>
</comment>
<evidence type="ECO:0000313" key="6">
    <source>
        <dbReference type="Proteomes" id="UP001620645"/>
    </source>
</evidence>
<proteinExistence type="inferred from homology"/>
<evidence type="ECO:0000313" key="5">
    <source>
        <dbReference type="EMBL" id="KAL3103671.1"/>
    </source>
</evidence>
<comment type="catalytic activity">
    <reaction evidence="3">
        <text>cyanate + hydrogencarbonate + 3 H(+) = NH4(+) + 2 CO2</text>
        <dbReference type="Rhea" id="RHEA:11120"/>
        <dbReference type="ChEBI" id="CHEBI:15378"/>
        <dbReference type="ChEBI" id="CHEBI:16526"/>
        <dbReference type="ChEBI" id="CHEBI:17544"/>
        <dbReference type="ChEBI" id="CHEBI:28938"/>
        <dbReference type="ChEBI" id="CHEBI:29195"/>
        <dbReference type="EC" id="4.2.1.104"/>
    </reaction>
</comment>
<dbReference type="InterPro" id="IPR036581">
    <property type="entry name" value="Cyanate_lyase_C_sf"/>
</dbReference>
<dbReference type="HAMAP" id="MF_00535">
    <property type="entry name" value="Cyanate_hydrat"/>
    <property type="match status" value="1"/>
</dbReference>
<keyword evidence="6" id="KW-1185">Reference proteome</keyword>
<accession>A0ABD2KL69</accession>
<dbReference type="PANTHER" id="PTHR34186:SF2">
    <property type="entry name" value="CYANATE HYDRATASE"/>
    <property type="match status" value="1"/>
</dbReference>
<dbReference type="Gene3D" id="1.10.260.40">
    <property type="entry name" value="lambda repressor-like DNA-binding domains"/>
    <property type="match status" value="1"/>
</dbReference>
<dbReference type="Gene3D" id="3.30.1160.10">
    <property type="entry name" value="Cyanate lyase, C-terminal domain"/>
    <property type="match status" value="1"/>
</dbReference>
<dbReference type="EMBL" id="JBICCN010000012">
    <property type="protein sequence ID" value="KAL3103671.1"/>
    <property type="molecule type" value="Genomic_DNA"/>
</dbReference>
<comment type="similarity">
    <text evidence="3">Belongs to the cyanase family.</text>
</comment>
<dbReference type="InterPro" id="IPR048564">
    <property type="entry name" value="CYNS_N"/>
</dbReference>
<dbReference type="SUPFAM" id="SSF55234">
    <property type="entry name" value="Cyanase C-terminal domain"/>
    <property type="match status" value="1"/>
</dbReference>
<dbReference type="GO" id="GO:0005634">
    <property type="term" value="C:nucleus"/>
    <property type="evidence" value="ECO:0007669"/>
    <property type="project" value="UniProtKB-ARBA"/>
</dbReference>
<feature type="domain" description="Cyanate lyase C-terminal" evidence="4">
    <location>
        <begin position="92"/>
        <end position="165"/>
    </location>
</feature>
<dbReference type="EC" id="4.2.1.104" evidence="3"/>
<dbReference type="PIRSF" id="PIRSF001263">
    <property type="entry name" value="Cyanate_hydratas"/>
    <property type="match status" value="1"/>
</dbReference>
<dbReference type="InterPro" id="IPR010982">
    <property type="entry name" value="Lambda_DNA-bd_dom_sf"/>
</dbReference>
<keyword evidence="2 3" id="KW-0456">Lyase</keyword>
<evidence type="ECO:0000256" key="3">
    <source>
        <dbReference type="HAMAP-Rule" id="MF_03139"/>
    </source>
</evidence>
<dbReference type="Proteomes" id="UP001620645">
    <property type="component" value="Unassembled WGS sequence"/>
</dbReference>
<dbReference type="Pfam" id="PF21291">
    <property type="entry name" value="CYNS_N"/>
    <property type="match status" value="1"/>
</dbReference>
<dbReference type="NCBIfam" id="TIGR00673">
    <property type="entry name" value="cynS"/>
    <property type="match status" value="1"/>
</dbReference>
<feature type="active site" evidence="3">
    <location>
        <position position="131"/>
    </location>
</feature>
<organism evidence="5 6">
    <name type="scientific">Heterodera schachtii</name>
    <name type="common">Sugarbeet cyst nematode worm</name>
    <name type="synonym">Tylenchus schachtii</name>
    <dbReference type="NCBI Taxonomy" id="97005"/>
    <lineage>
        <taxon>Eukaryota</taxon>
        <taxon>Metazoa</taxon>
        <taxon>Ecdysozoa</taxon>
        <taxon>Nematoda</taxon>
        <taxon>Chromadorea</taxon>
        <taxon>Rhabditida</taxon>
        <taxon>Tylenchina</taxon>
        <taxon>Tylenchomorpha</taxon>
        <taxon>Tylenchoidea</taxon>
        <taxon>Heteroderidae</taxon>
        <taxon>Heteroderinae</taxon>
        <taxon>Heterodera</taxon>
    </lineage>
</organism>
<feature type="active site" evidence="3">
    <location>
        <position position="108"/>
    </location>
</feature>